<comment type="similarity">
    <text evidence="7">Belongs to the binding-protein-dependent transport system permease family.</text>
</comment>
<feature type="transmembrane region" description="Helical" evidence="7">
    <location>
        <begin position="130"/>
        <end position="155"/>
    </location>
</feature>
<dbReference type="AlphaFoldDB" id="A0A1L3SVG4"/>
<dbReference type="CDD" id="cd06261">
    <property type="entry name" value="TM_PBP2"/>
    <property type="match status" value="1"/>
</dbReference>
<evidence type="ECO:0000256" key="6">
    <source>
        <dbReference type="ARBA" id="ARBA00023136"/>
    </source>
</evidence>
<gene>
    <name evidence="9" type="ORF">BSQ44_20095</name>
</gene>
<feature type="transmembrane region" description="Helical" evidence="7">
    <location>
        <begin position="167"/>
        <end position="189"/>
    </location>
</feature>
<dbReference type="Pfam" id="PF19300">
    <property type="entry name" value="BPD_transp_1_N"/>
    <property type="match status" value="1"/>
</dbReference>
<evidence type="ECO:0000256" key="5">
    <source>
        <dbReference type="ARBA" id="ARBA00022989"/>
    </source>
</evidence>
<evidence type="ECO:0000313" key="9">
    <source>
        <dbReference type="EMBL" id="APH73417.1"/>
    </source>
</evidence>
<keyword evidence="5 7" id="KW-1133">Transmembrane helix</keyword>
<comment type="subcellular location">
    <subcellularLocation>
        <location evidence="1 7">Cell membrane</location>
        <topology evidence="1 7">Multi-pass membrane protein</topology>
    </subcellularLocation>
</comment>
<dbReference type="STRING" id="1670800.BSQ44_20095"/>
<dbReference type="SUPFAM" id="SSF161098">
    <property type="entry name" value="MetI-like"/>
    <property type="match status" value="1"/>
</dbReference>
<feature type="transmembrane region" description="Helical" evidence="7">
    <location>
        <begin position="99"/>
        <end position="123"/>
    </location>
</feature>
<feature type="domain" description="ABC transmembrane type-1" evidence="8">
    <location>
        <begin position="95"/>
        <end position="292"/>
    </location>
</feature>
<keyword evidence="2 7" id="KW-0813">Transport</keyword>
<dbReference type="Proteomes" id="UP000182840">
    <property type="component" value="Chromosome"/>
</dbReference>
<dbReference type="Gene3D" id="1.10.3720.10">
    <property type="entry name" value="MetI-like"/>
    <property type="match status" value="1"/>
</dbReference>
<name>A0A1L3SVG4_9HYPH</name>
<dbReference type="KEGG" id="meso:BSQ44_20095"/>
<keyword evidence="6 7" id="KW-0472">Membrane</keyword>
<evidence type="ECO:0000256" key="7">
    <source>
        <dbReference type="RuleBase" id="RU363032"/>
    </source>
</evidence>
<sequence>MIGFLAKRFATIPLVVLGVVTILFIIFKSVPGDEAAFVAGATATQAEIEAVRVQLGLDRPLLEQYAKHVSGLVVGDFGYSTTFRGNPLPHVLNRLPATLALASAAILLTIVVGIPAGVVAAAYRNRLPDYLISLSVVGLLAIPNFWLGMILIAWLSVGLGLLPSFGASGPASLVIPTIALAARLIALLARMTRGVVIEELRKDYVRTARAKGLSKRLALRRHVLRNVMIPTVTVIGLQAGYLLGGSVVIERLFAWPGIGDLLLTAVSVRDYTLVQAIVLIFVVSFLVINIAVEVIYRFVNPRLRYA</sequence>
<feature type="transmembrane region" description="Helical" evidence="7">
    <location>
        <begin position="273"/>
        <end position="296"/>
    </location>
</feature>
<keyword evidence="10" id="KW-1185">Reference proteome</keyword>
<accession>A0A1L3SVG4</accession>
<dbReference type="InterPro" id="IPR035906">
    <property type="entry name" value="MetI-like_sf"/>
</dbReference>
<dbReference type="GO" id="GO:0071916">
    <property type="term" value="F:dipeptide transmembrane transporter activity"/>
    <property type="evidence" value="ECO:0007669"/>
    <property type="project" value="TreeGrafter"/>
</dbReference>
<dbReference type="PROSITE" id="PS50928">
    <property type="entry name" value="ABC_TM1"/>
    <property type="match status" value="1"/>
</dbReference>
<protein>
    <recommendedName>
        <fullName evidence="8">ABC transmembrane type-1 domain-containing protein</fullName>
    </recommendedName>
</protein>
<keyword evidence="4 7" id="KW-0812">Transmembrane</keyword>
<dbReference type="PANTHER" id="PTHR43163">
    <property type="entry name" value="DIPEPTIDE TRANSPORT SYSTEM PERMEASE PROTEIN DPPB-RELATED"/>
    <property type="match status" value="1"/>
</dbReference>
<dbReference type="InterPro" id="IPR000515">
    <property type="entry name" value="MetI-like"/>
</dbReference>
<reference evidence="10" key="1">
    <citation type="submission" date="2016-11" db="EMBL/GenBank/DDBJ databases">
        <title>Mesorhizobium oceanicum sp. nov., isolated from deep seawater in South China Sea.</title>
        <authorList>
            <person name="Fu G.-Y."/>
        </authorList>
    </citation>
    <scope>NUCLEOTIDE SEQUENCE [LARGE SCALE GENOMIC DNA]</scope>
    <source>
        <strain evidence="10">B7</strain>
    </source>
</reference>
<dbReference type="RefSeq" id="WP_072606884.1">
    <property type="nucleotide sequence ID" value="NZ_CP018171.1"/>
</dbReference>
<feature type="transmembrane region" description="Helical" evidence="7">
    <location>
        <begin position="9"/>
        <end position="27"/>
    </location>
</feature>
<evidence type="ECO:0000256" key="3">
    <source>
        <dbReference type="ARBA" id="ARBA00022475"/>
    </source>
</evidence>
<dbReference type="OrthoDB" id="7834831at2"/>
<keyword evidence="3" id="KW-1003">Cell membrane</keyword>
<dbReference type="EMBL" id="CP018171">
    <property type="protein sequence ID" value="APH73417.1"/>
    <property type="molecule type" value="Genomic_DNA"/>
</dbReference>
<dbReference type="PANTHER" id="PTHR43163:SF6">
    <property type="entry name" value="DIPEPTIDE TRANSPORT SYSTEM PERMEASE PROTEIN DPPB-RELATED"/>
    <property type="match status" value="1"/>
</dbReference>
<evidence type="ECO:0000256" key="4">
    <source>
        <dbReference type="ARBA" id="ARBA00022692"/>
    </source>
</evidence>
<evidence type="ECO:0000256" key="2">
    <source>
        <dbReference type="ARBA" id="ARBA00022448"/>
    </source>
</evidence>
<organism evidence="9 10">
    <name type="scientific">Aquibium oceanicum</name>
    <dbReference type="NCBI Taxonomy" id="1670800"/>
    <lineage>
        <taxon>Bacteria</taxon>
        <taxon>Pseudomonadati</taxon>
        <taxon>Pseudomonadota</taxon>
        <taxon>Alphaproteobacteria</taxon>
        <taxon>Hyphomicrobiales</taxon>
        <taxon>Phyllobacteriaceae</taxon>
        <taxon>Aquibium</taxon>
    </lineage>
</organism>
<evidence type="ECO:0000313" key="10">
    <source>
        <dbReference type="Proteomes" id="UP000182840"/>
    </source>
</evidence>
<evidence type="ECO:0000259" key="8">
    <source>
        <dbReference type="PROSITE" id="PS50928"/>
    </source>
</evidence>
<evidence type="ECO:0000256" key="1">
    <source>
        <dbReference type="ARBA" id="ARBA00004651"/>
    </source>
</evidence>
<proteinExistence type="inferred from homology"/>
<feature type="transmembrane region" description="Helical" evidence="7">
    <location>
        <begin position="223"/>
        <end position="243"/>
    </location>
</feature>
<dbReference type="Pfam" id="PF00528">
    <property type="entry name" value="BPD_transp_1"/>
    <property type="match status" value="1"/>
</dbReference>
<dbReference type="InterPro" id="IPR045621">
    <property type="entry name" value="BPD_transp_1_N"/>
</dbReference>
<dbReference type="GO" id="GO:0005886">
    <property type="term" value="C:plasma membrane"/>
    <property type="evidence" value="ECO:0007669"/>
    <property type="project" value="UniProtKB-SubCell"/>
</dbReference>